<organism evidence="2 3">
    <name type="scientific">Marinobacterium lacunae</name>
    <dbReference type="NCBI Taxonomy" id="1232683"/>
    <lineage>
        <taxon>Bacteria</taxon>
        <taxon>Pseudomonadati</taxon>
        <taxon>Pseudomonadota</taxon>
        <taxon>Gammaproteobacteria</taxon>
        <taxon>Oceanospirillales</taxon>
        <taxon>Oceanospirillaceae</taxon>
        <taxon>Marinobacterium</taxon>
    </lineage>
</organism>
<comment type="caution">
    <text evidence="2">The sequence shown here is derived from an EMBL/GenBank/DDBJ whole genome shotgun (WGS) entry which is preliminary data.</text>
</comment>
<dbReference type="InterPro" id="IPR020103">
    <property type="entry name" value="PsdUridine_synth_cat_dom_sf"/>
</dbReference>
<dbReference type="PANTHER" id="PTHR21600">
    <property type="entry name" value="MITOCHONDRIAL RNA PSEUDOURIDINE SYNTHASE"/>
    <property type="match status" value="1"/>
</dbReference>
<feature type="domain" description="Pseudouridine synthase RsuA/RluA-like" evidence="1">
    <location>
        <begin position="91"/>
        <end position="224"/>
    </location>
</feature>
<evidence type="ECO:0000259" key="1">
    <source>
        <dbReference type="Pfam" id="PF00849"/>
    </source>
</evidence>
<dbReference type="EC" id="4.2.1.70" evidence="2"/>
<dbReference type="PROSITE" id="PS01129">
    <property type="entry name" value="PSI_RLU"/>
    <property type="match status" value="1"/>
</dbReference>
<dbReference type="GO" id="GO:0003723">
    <property type="term" value="F:RNA binding"/>
    <property type="evidence" value="ECO:0007669"/>
    <property type="project" value="InterPro"/>
</dbReference>
<dbReference type="InterPro" id="IPR006145">
    <property type="entry name" value="PsdUridine_synth_RsuA/RluA"/>
</dbReference>
<dbReference type="GO" id="GO:0140098">
    <property type="term" value="F:catalytic activity, acting on RNA"/>
    <property type="evidence" value="ECO:0007669"/>
    <property type="project" value="UniProtKB-ARBA"/>
</dbReference>
<dbReference type="STRING" id="1232683.ADIMK_1782"/>
<dbReference type="GO" id="GO:0006396">
    <property type="term" value="P:RNA processing"/>
    <property type="evidence" value="ECO:0007669"/>
    <property type="project" value="UniProtKB-ARBA"/>
</dbReference>
<name>A0A081FZU2_9GAMM</name>
<evidence type="ECO:0000313" key="2">
    <source>
        <dbReference type="EMBL" id="KEA64047.1"/>
    </source>
</evidence>
<dbReference type="SUPFAM" id="SSF55120">
    <property type="entry name" value="Pseudouridine synthase"/>
    <property type="match status" value="1"/>
</dbReference>
<dbReference type="Proteomes" id="UP000028252">
    <property type="component" value="Unassembled WGS sequence"/>
</dbReference>
<dbReference type="eggNOG" id="COG0564">
    <property type="taxonomic scope" value="Bacteria"/>
</dbReference>
<dbReference type="PATRIC" id="fig|1232683.4.peg.1756"/>
<reference evidence="2 3" key="1">
    <citation type="submission" date="2014-04" db="EMBL/GenBank/DDBJ databases">
        <title>Marinobacterium kochiensis sp. nov., isolated from sediment sample collected from Kochi backwaters in Kerala, India.</title>
        <authorList>
            <person name="Singh A."/>
            <person name="Pinnaka A.K."/>
        </authorList>
    </citation>
    <scope>NUCLEOTIDE SEQUENCE [LARGE SCALE GENOMIC DNA]</scope>
    <source>
        <strain evidence="2 3">AK27</strain>
    </source>
</reference>
<evidence type="ECO:0000313" key="3">
    <source>
        <dbReference type="Proteomes" id="UP000028252"/>
    </source>
</evidence>
<proteinExistence type="predicted"/>
<dbReference type="OrthoDB" id="9807829at2"/>
<sequence>MQITLERQIAPSLANQKATDFLAGESGLSRQRIKDAMSKGAVWLKRGRNRKRLRKATEQLRSGDLIQLYYDDELLARTADTPVCLHDASGYSVWFKPAGVLAQGNDFGDHLSLLRIAELGLEPKRATFPVHRIDRETAGLMLIAHKQSVAAKLSAMFQEREITKRYRALVLGELPGTGTIDSRLDGKPALTRYRLMSYNADTNQSLAEVEIDTGRTHQIRRHLNGIGHPVIGDPRYGEGNKNSEGLQLFATTLAFTCPLRRQPVTFELSDAFLRTHCQYTFAGNA</sequence>
<dbReference type="CDD" id="cd02869">
    <property type="entry name" value="PseudoU_synth_RluA_like"/>
    <property type="match status" value="1"/>
</dbReference>
<dbReference type="InterPro" id="IPR050188">
    <property type="entry name" value="RluA_PseudoU_synthase"/>
</dbReference>
<dbReference type="InterPro" id="IPR006224">
    <property type="entry name" value="PsdUridine_synth_RluA-like_CS"/>
</dbReference>
<keyword evidence="3" id="KW-1185">Reference proteome</keyword>
<gene>
    <name evidence="2" type="ORF">ADIMK_1782</name>
</gene>
<dbReference type="RefSeq" id="WP_156042858.1">
    <property type="nucleotide sequence ID" value="NZ_JMQN01000021.1"/>
</dbReference>
<dbReference type="EMBL" id="JMQN01000021">
    <property type="protein sequence ID" value="KEA64047.1"/>
    <property type="molecule type" value="Genomic_DNA"/>
</dbReference>
<dbReference type="Gene3D" id="3.30.2350.10">
    <property type="entry name" value="Pseudouridine synthase"/>
    <property type="match status" value="1"/>
</dbReference>
<dbReference type="GO" id="GO:0009982">
    <property type="term" value="F:pseudouridine synthase activity"/>
    <property type="evidence" value="ECO:0007669"/>
    <property type="project" value="InterPro"/>
</dbReference>
<dbReference type="AlphaFoldDB" id="A0A081FZU2"/>
<accession>A0A081FZU2</accession>
<keyword evidence="2" id="KW-0456">Lyase</keyword>
<protein>
    <submittedName>
        <fullName evidence="2">Ribosomal large subunit pseudouridine synthase D</fullName>
        <ecNumber evidence="2">4.2.1.70</ecNumber>
    </submittedName>
</protein>
<dbReference type="GO" id="GO:0004730">
    <property type="term" value="F:pseudouridylate synthase activity"/>
    <property type="evidence" value="ECO:0007669"/>
    <property type="project" value="UniProtKB-EC"/>
</dbReference>
<dbReference type="Pfam" id="PF00849">
    <property type="entry name" value="PseudoU_synth_2"/>
    <property type="match status" value="1"/>
</dbReference>